<evidence type="ECO:0000313" key="10">
    <source>
        <dbReference type="EMBL" id="AHH07627.1"/>
    </source>
</evidence>
<evidence type="ECO:0000256" key="1">
    <source>
        <dbReference type="ARBA" id="ARBA00003932"/>
    </source>
</evidence>
<dbReference type="InterPro" id="IPR000680">
    <property type="entry name" value="Borrelia_lipo"/>
</dbReference>
<evidence type="ECO:0000256" key="8">
    <source>
        <dbReference type="RuleBase" id="RU363105"/>
    </source>
</evidence>
<feature type="transmembrane region" description="Helical" evidence="9">
    <location>
        <begin position="87"/>
        <end position="104"/>
    </location>
</feature>
<accession>W5SL22</accession>
<dbReference type="SUPFAM" id="SSF74748">
    <property type="entry name" value="Variable surface antigen VlsE"/>
    <property type="match status" value="1"/>
</dbReference>
<dbReference type="EMBL" id="CP004327">
    <property type="protein sequence ID" value="AHH07627.1"/>
    <property type="molecule type" value="Genomic_DNA"/>
</dbReference>
<sequence>MCYHLNLSVLTDIKTRDLRVFLIFVQPFNFSFFAHNKPKLLLLILIPKVLLIIDICIDVVCCILLYFKDKLEEKKEVMQIENRIKRVVGVMMMMVVMGCNSGGVKDAEKVFLSEMVNLGKGFLEVFVSFGDMITETLGIKADTKKSEIGGYFTKIAETMKGVREKLGKIMEENGKYEKVKEKVEGFIGKISKIEEGAKEASKGANGDIIGNAKKGEDAVAASKDSVVSLIKGIKAIVEIVLGEKEGNAGNNIITEDKKDIGKLFGKKDGDRAQEAEAAKVSASIGAVSGADILKAIAKSKENPVTDSANGIEKATDAAEIAVVPSVDDKKEIKEDTAKKDAIIAAGIALRGMAKEGKFAAKKDEDKSAHAVNGAVSSAVNKVLSTLVIAIRNTVDKELKEINDVLGEIKQGEGVEAKVSK</sequence>
<evidence type="ECO:0000256" key="4">
    <source>
        <dbReference type="ARBA" id="ARBA00023136"/>
    </source>
</evidence>
<keyword evidence="6 8" id="KW-0998">Cell outer membrane</keyword>
<dbReference type="AlphaFoldDB" id="W5SL22"/>
<evidence type="ECO:0000256" key="9">
    <source>
        <dbReference type="SAM" id="Phobius"/>
    </source>
</evidence>
<keyword evidence="4 8" id="KW-0472">Membrane</keyword>
<keyword evidence="3" id="KW-0732">Signal</keyword>
<keyword evidence="9" id="KW-1133">Transmembrane helix</keyword>
<comment type="subcellular location">
    <subcellularLocation>
        <location evidence="2 8">Cell outer membrane</location>
        <topology evidence="2 8">Lipid-anchor</topology>
    </subcellularLocation>
</comment>
<organism evidence="10">
    <name type="scientific">Borrelia crocidurae DOU</name>
    <dbReference type="NCBI Taxonomy" id="1293575"/>
    <lineage>
        <taxon>Bacteria</taxon>
        <taxon>Pseudomonadati</taxon>
        <taxon>Spirochaetota</taxon>
        <taxon>Spirochaetia</taxon>
        <taxon>Spirochaetales</taxon>
        <taxon>Borreliaceae</taxon>
        <taxon>Borrelia</taxon>
    </lineage>
</organism>
<gene>
    <name evidence="10" type="ORF">BCD_1561</name>
</gene>
<evidence type="ECO:0000256" key="6">
    <source>
        <dbReference type="ARBA" id="ARBA00023237"/>
    </source>
</evidence>
<keyword evidence="7 8" id="KW-0449">Lipoprotein</keyword>
<proteinExistence type="predicted"/>
<keyword evidence="10" id="KW-0614">Plasmid</keyword>
<evidence type="ECO:0000256" key="3">
    <source>
        <dbReference type="ARBA" id="ARBA00022729"/>
    </source>
</evidence>
<keyword evidence="5 8" id="KW-0564">Palmitate</keyword>
<comment type="function">
    <text evidence="1 8">The Vlp and Vsp proteins are antigenically distinct proteins, only one vlp or vsp gene is transcriptionally active at any one time. Switching between these genes is a mechanism of host immune response evasion.</text>
</comment>
<evidence type="ECO:0000256" key="2">
    <source>
        <dbReference type="ARBA" id="ARBA00004459"/>
    </source>
</evidence>
<geneLocation type="plasmid" evidence="10">
    <name>unnamed</name>
</geneLocation>
<name>W5SL22_9SPIR</name>
<reference evidence="10" key="1">
    <citation type="submission" date="2013-02" db="EMBL/GenBank/DDBJ databases">
        <title>Comparative genomics of Borrelia species.</title>
        <authorList>
            <person name="Schwan T.G."/>
            <person name="Raffel S.J."/>
            <person name="Porcella S.F."/>
        </authorList>
    </citation>
    <scope>NUCLEOTIDE SEQUENCE</scope>
    <source>
        <strain evidence="10">DOU</strain>
        <plasmid evidence="10">unnamed</plasmid>
    </source>
</reference>
<protein>
    <recommendedName>
        <fullName evidence="8">Variable large protein</fullName>
    </recommendedName>
</protein>
<dbReference type="GO" id="GO:0009279">
    <property type="term" value="C:cell outer membrane"/>
    <property type="evidence" value="ECO:0007669"/>
    <property type="project" value="UniProtKB-SubCell"/>
</dbReference>
<feature type="transmembrane region" description="Helical" evidence="9">
    <location>
        <begin position="40"/>
        <end position="67"/>
    </location>
</feature>
<dbReference type="HOGENOM" id="CLU_054711_0_0_12"/>
<dbReference type="Pfam" id="PF00921">
    <property type="entry name" value="Lipoprotein_2"/>
    <property type="match status" value="1"/>
</dbReference>
<keyword evidence="9" id="KW-0812">Transmembrane</keyword>
<evidence type="ECO:0000256" key="5">
    <source>
        <dbReference type="ARBA" id="ARBA00023139"/>
    </source>
</evidence>
<evidence type="ECO:0000256" key="7">
    <source>
        <dbReference type="ARBA" id="ARBA00023288"/>
    </source>
</evidence>